<feature type="transmembrane region" description="Helical" evidence="1">
    <location>
        <begin position="38"/>
        <end position="59"/>
    </location>
</feature>
<keyword evidence="1" id="KW-1133">Transmembrane helix</keyword>
<organism evidence="2 3">
    <name type="scientific">Flavobacterium cyanobacteriorum</name>
    <dbReference type="NCBI Taxonomy" id="2022802"/>
    <lineage>
        <taxon>Bacteria</taxon>
        <taxon>Pseudomonadati</taxon>
        <taxon>Bacteroidota</taxon>
        <taxon>Flavobacteriia</taxon>
        <taxon>Flavobacteriales</taxon>
        <taxon>Flavobacteriaceae</taxon>
        <taxon>Flavobacterium</taxon>
    </lineage>
</organism>
<evidence type="ECO:0000313" key="2">
    <source>
        <dbReference type="EMBL" id="OYQ41518.1"/>
    </source>
</evidence>
<feature type="non-terminal residue" evidence="2">
    <location>
        <position position="1"/>
    </location>
</feature>
<protein>
    <submittedName>
        <fullName evidence="2">Uncharacterized protein</fullName>
    </submittedName>
</protein>
<dbReference type="EMBL" id="NOXV01000203">
    <property type="protein sequence ID" value="OYQ41518.1"/>
    <property type="molecule type" value="Genomic_DNA"/>
</dbReference>
<accession>A0A255ZJ27</accession>
<sequence length="84" mass="8922">AAKAGGGEDAAPIGASREWLSALLLASPATSPASRPRLIGSIAGVLALLVPGFSDCGMYRRKYKITHFYNALSRPLINSFYLKQ</sequence>
<reference evidence="2 3" key="1">
    <citation type="submission" date="2017-07" db="EMBL/GenBank/DDBJ databases">
        <title>Flavobacterium cyanobacteriorum sp. nov., isolated from cyanobacterial aggregates in a eutrophic lake.</title>
        <authorList>
            <person name="Cai H."/>
        </authorList>
    </citation>
    <scope>NUCLEOTIDE SEQUENCE [LARGE SCALE GENOMIC DNA]</scope>
    <source>
        <strain evidence="2 3">TH021</strain>
    </source>
</reference>
<evidence type="ECO:0000313" key="3">
    <source>
        <dbReference type="Proteomes" id="UP000216605"/>
    </source>
</evidence>
<dbReference type="RefSeq" id="WP_207759803.1">
    <property type="nucleotide sequence ID" value="NZ_NOXV01000203.1"/>
</dbReference>
<keyword evidence="3" id="KW-1185">Reference proteome</keyword>
<proteinExistence type="predicted"/>
<keyword evidence="1" id="KW-0472">Membrane</keyword>
<gene>
    <name evidence="2" type="ORF">CHU92_04330</name>
</gene>
<name>A0A255ZJ27_9FLAO</name>
<comment type="caution">
    <text evidence="2">The sequence shown here is derived from an EMBL/GenBank/DDBJ whole genome shotgun (WGS) entry which is preliminary data.</text>
</comment>
<evidence type="ECO:0000256" key="1">
    <source>
        <dbReference type="SAM" id="Phobius"/>
    </source>
</evidence>
<keyword evidence="1" id="KW-0812">Transmembrane</keyword>
<dbReference type="AlphaFoldDB" id="A0A255ZJ27"/>
<dbReference type="Proteomes" id="UP000216605">
    <property type="component" value="Unassembled WGS sequence"/>
</dbReference>